<evidence type="ECO:0000313" key="2">
    <source>
        <dbReference type="Proteomes" id="UP001283361"/>
    </source>
</evidence>
<sequence length="118" mass="12939">MNIERGDKFSVGDPICYPGLSVVARILWTQYSSVADTTVPLALTVGACTMEGVFLGWRYLPAPVKRLPDPFGLDLGLFACRYARSERATQLLLRMSDINQKTDQFISGALKLVLGSVV</sequence>
<comment type="caution">
    <text evidence="1">The sequence shown here is derived from an EMBL/GenBank/DDBJ whole genome shotgun (WGS) entry which is preliminary data.</text>
</comment>
<dbReference type="AlphaFoldDB" id="A0AAE0XWU8"/>
<name>A0AAE0XWU8_9GAST</name>
<proteinExistence type="predicted"/>
<gene>
    <name evidence="1" type="ORF">RRG08_044716</name>
</gene>
<dbReference type="EMBL" id="JAWDGP010007392">
    <property type="protein sequence ID" value="KAK3721635.1"/>
    <property type="molecule type" value="Genomic_DNA"/>
</dbReference>
<dbReference type="Proteomes" id="UP001283361">
    <property type="component" value="Unassembled WGS sequence"/>
</dbReference>
<keyword evidence="2" id="KW-1185">Reference proteome</keyword>
<protein>
    <submittedName>
        <fullName evidence="1">Uncharacterized protein</fullName>
    </submittedName>
</protein>
<organism evidence="1 2">
    <name type="scientific">Elysia crispata</name>
    <name type="common">lettuce slug</name>
    <dbReference type="NCBI Taxonomy" id="231223"/>
    <lineage>
        <taxon>Eukaryota</taxon>
        <taxon>Metazoa</taxon>
        <taxon>Spiralia</taxon>
        <taxon>Lophotrochozoa</taxon>
        <taxon>Mollusca</taxon>
        <taxon>Gastropoda</taxon>
        <taxon>Heterobranchia</taxon>
        <taxon>Euthyneura</taxon>
        <taxon>Panpulmonata</taxon>
        <taxon>Sacoglossa</taxon>
        <taxon>Placobranchoidea</taxon>
        <taxon>Plakobranchidae</taxon>
        <taxon>Elysia</taxon>
    </lineage>
</organism>
<accession>A0AAE0XWU8</accession>
<reference evidence="1" key="1">
    <citation type="journal article" date="2023" name="G3 (Bethesda)">
        <title>A reference genome for the long-term kleptoplast-retaining sea slug Elysia crispata morphotype clarki.</title>
        <authorList>
            <person name="Eastman K.E."/>
            <person name="Pendleton A.L."/>
            <person name="Shaikh M.A."/>
            <person name="Suttiyut T."/>
            <person name="Ogas R."/>
            <person name="Tomko P."/>
            <person name="Gavelis G."/>
            <person name="Widhalm J.R."/>
            <person name="Wisecaver J.H."/>
        </authorList>
    </citation>
    <scope>NUCLEOTIDE SEQUENCE</scope>
    <source>
        <strain evidence="1">ECLA1</strain>
    </source>
</reference>
<evidence type="ECO:0000313" key="1">
    <source>
        <dbReference type="EMBL" id="KAK3721635.1"/>
    </source>
</evidence>